<evidence type="ECO:0000313" key="1">
    <source>
        <dbReference type="EMBL" id="TLD42466.1"/>
    </source>
</evidence>
<dbReference type="EMBL" id="SULG01000019">
    <property type="protein sequence ID" value="TLD42466.1"/>
    <property type="molecule type" value="Genomic_DNA"/>
</dbReference>
<reference evidence="1 2" key="1">
    <citation type="submission" date="2019-04" db="EMBL/GenBank/DDBJ databases">
        <title>Genome of a novel bacterium Candidatus Jettenia ecosi reconstructed from metagenome of an anammox bioreactor.</title>
        <authorList>
            <person name="Mardanov A.V."/>
            <person name="Beletsky A.V."/>
            <person name="Ravin N.V."/>
            <person name="Botchkova E.A."/>
            <person name="Litti Y.V."/>
            <person name="Nozhevnikova A.N."/>
        </authorList>
    </citation>
    <scope>NUCLEOTIDE SEQUENCE [LARGE SCALE GENOMIC DNA]</scope>
    <source>
        <strain evidence="1">J2</strain>
    </source>
</reference>
<accession>A0A533QCJ5</accession>
<comment type="caution">
    <text evidence="1">The sequence shown here is derived from an EMBL/GenBank/DDBJ whole genome shotgun (WGS) entry which is preliminary data.</text>
</comment>
<sequence length="52" mass="6062">MGDVFETQKESVTPDVIVGSVSIKDVFMLSLLERYFSNRQESFLTCVFKFHR</sequence>
<dbReference type="Proteomes" id="UP000319783">
    <property type="component" value="Unassembled WGS sequence"/>
</dbReference>
<dbReference type="AlphaFoldDB" id="A0A533QCJ5"/>
<gene>
    <name evidence="1" type="ORF">JETT_1209</name>
</gene>
<organism evidence="1 2">
    <name type="scientific">Candidatus Jettenia ecosi</name>
    <dbReference type="NCBI Taxonomy" id="2494326"/>
    <lineage>
        <taxon>Bacteria</taxon>
        <taxon>Pseudomonadati</taxon>
        <taxon>Planctomycetota</taxon>
        <taxon>Candidatus Brocadiia</taxon>
        <taxon>Candidatus Brocadiales</taxon>
        <taxon>Candidatus Brocadiaceae</taxon>
        <taxon>Candidatus Jettenia</taxon>
    </lineage>
</organism>
<proteinExistence type="predicted"/>
<evidence type="ECO:0000313" key="2">
    <source>
        <dbReference type="Proteomes" id="UP000319783"/>
    </source>
</evidence>
<protein>
    <submittedName>
        <fullName evidence="1">Uncharacterized protein</fullName>
    </submittedName>
</protein>
<name>A0A533QCJ5_9BACT</name>